<organism evidence="4 5">
    <name type="scientific">Ruminococcus intestinalis</name>
    <dbReference type="NCBI Taxonomy" id="2763066"/>
    <lineage>
        <taxon>Bacteria</taxon>
        <taxon>Bacillati</taxon>
        <taxon>Bacillota</taxon>
        <taxon>Clostridia</taxon>
        <taxon>Eubacteriales</taxon>
        <taxon>Oscillospiraceae</taxon>
        <taxon>Ruminococcus</taxon>
    </lineage>
</organism>
<protein>
    <submittedName>
        <fullName evidence="4">Uncharacterized protein</fullName>
    </submittedName>
</protein>
<name>A0ABR7HN72_9FIRM</name>
<feature type="region of interest" description="Disordered" evidence="1">
    <location>
        <begin position="29"/>
        <end position="95"/>
    </location>
</feature>
<feature type="compositionally biased region" description="Pro residues" evidence="1">
    <location>
        <begin position="63"/>
        <end position="77"/>
    </location>
</feature>
<keyword evidence="5" id="KW-1185">Reference proteome</keyword>
<evidence type="ECO:0000256" key="2">
    <source>
        <dbReference type="SAM" id="Phobius"/>
    </source>
</evidence>
<comment type="caution">
    <text evidence="4">The sequence shown here is derived from an EMBL/GenBank/DDBJ whole genome shotgun (WGS) entry which is preliminary data.</text>
</comment>
<sequence length="248" mass="27377">MKRKIIALISVLALSFSVFAFSVSAVEGEESGGEIIETEPAPEPEPTYEPEPEPEPTYEPEPEPTYAPEPEPTYAPEPEPEPTEPYYEEPTYSYDDKPYYSDGDDVYVGGGQSTYTVPETTAPPAQMYSVSRDTIDDKTLSQSDWNDISANLKNASLTDSDGDDFNFIKKNTSKSDNGHWMLYAGIVCLILSVAGIVYFIIATVKSRGRYKFAPATGKAGKTKKRKFDTADVELPKHDVSKGGTKFKH</sequence>
<keyword evidence="2" id="KW-0472">Membrane</keyword>
<keyword evidence="3" id="KW-0732">Signal</keyword>
<evidence type="ECO:0000256" key="3">
    <source>
        <dbReference type="SAM" id="SignalP"/>
    </source>
</evidence>
<dbReference type="Proteomes" id="UP000636755">
    <property type="component" value="Unassembled WGS sequence"/>
</dbReference>
<feature type="chain" id="PRO_5046664336" evidence="3">
    <location>
        <begin position="21"/>
        <end position="248"/>
    </location>
</feature>
<dbReference type="RefSeq" id="WP_186936036.1">
    <property type="nucleotide sequence ID" value="NZ_JACOPS010000005.1"/>
</dbReference>
<proteinExistence type="predicted"/>
<reference evidence="4 5" key="1">
    <citation type="submission" date="2020-08" db="EMBL/GenBank/DDBJ databases">
        <title>Genome public.</title>
        <authorList>
            <person name="Liu C."/>
            <person name="Sun Q."/>
        </authorList>
    </citation>
    <scope>NUCLEOTIDE SEQUENCE [LARGE SCALE GENOMIC DNA]</scope>
    <source>
        <strain evidence="4 5">NSJ-71</strain>
    </source>
</reference>
<dbReference type="EMBL" id="JACOPS010000005">
    <property type="protein sequence ID" value="MBC5728896.1"/>
    <property type="molecule type" value="Genomic_DNA"/>
</dbReference>
<gene>
    <name evidence="4" type="ORF">H8R91_10285</name>
</gene>
<keyword evidence="2" id="KW-0812">Transmembrane</keyword>
<feature type="transmembrane region" description="Helical" evidence="2">
    <location>
        <begin position="180"/>
        <end position="201"/>
    </location>
</feature>
<feature type="signal peptide" evidence="3">
    <location>
        <begin position="1"/>
        <end position="20"/>
    </location>
</feature>
<accession>A0ABR7HN72</accession>
<evidence type="ECO:0000313" key="4">
    <source>
        <dbReference type="EMBL" id="MBC5728896.1"/>
    </source>
</evidence>
<evidence type="ECO:0000256" key="1">
    <source>
        <dbReference type="SAM" id="MobiDB-lite"/>
    </source>
</evidence>
<evidence type="ECO:0000313" key="5">
    <source>
        <dbReference type="Proteomes" id="UP000636755"/>
    </source>
</evidence>
<feature type="compositionally biased region" description="Acidic residues" evidence="1">
    <location>
        <begin position="29"/>
        <end position="62"/>
    </location>
</feature>
<keyword evidence="2" id="KW-1133">Transmembrane helix</keyword>